<dbReference type="SMART" id="SM00564">
    <property type="entry name" value="PQQ"/>
    <property type="match status" value="4"/>
</dbReference>
<accession>X1LNR3</accession>
<dbReference type="PANTHER" id="PTHR34512:SF30">
    <property type="entry name" value="OUTER MEMBRANE PROTEIN ASSEMBLY FACTOR BAMB"/>
    <property type="match status" value="1"/>
</dbReference>
<proteinExistence type="predicted"/>
<sequence length="207" mass="22278">MKAIAAFALLLCLTASGALAQEWPTLGHDAQRTGYSISSAPETNQIAWTFNGAGSFSSPTVADDKVFIGSEDGYIRAINAINGKEVWNFKAGDEVASPTFADGRIYTGSRGMVYCLDAATGENLWSYPTDGAIYSAPAVIRNFVYVTSTDNYVYAINATTGQLLWRNNLGSKINSSPAVANNIVFVSTWNGRIYALRTSDGVEVWQC</sequence>
<dbReference type="InterPro" id="IPR002372">
    <property type="entry name" value="PQQ_rpt_dom"/>
</dbReference>
<dbReference type="Gene3D" id="2.130.10.10">
    <property type="entry name" value="YVTN repeat-like/Quinoprotein amine dehydrogenase"/>
    <property type="match status" value="1"/>
</dbReference>
<protein>
    <recommendedName>
        <fullName evidence="1">Pyrrolo-quinoline quinone repeat domain-containing protein</fullName>
    </recommendedName>
</protein>
<dbReference type="Pfam" id="PF13360">
    <property type="entry name" value="PQQ_2"/>
    <property type="match status" value="1"/>
</dbReference>
<feature type="domain" description="Pyrrolo-quinoline quinone repeat" evidence="1">
    <location>
        <begin position="72"/>
        <end position="206"/>
    </location>
</feature>
<dbReference type="SUPFAM" id="SSF50998">
    <property type="entry name" value="Quinoprotein alcohol dehydrogenase-like"/>
    <property type="match status" value="2"/>
</dbReference>
<dbReference type="EMBL" id="BARV01014599">
    <property type="protein sequence ID" value="GAI20977.1"/>
    <property type="molecule type" value="Genomic_DNA"/>
</dbReference>
<comment type="caution">
    <text evidence="2">The sequence shown here is derived from an EMBL/GenBank/DDBJ whole genome shotgun (WGS) entry which is preliminary data.</text>
</comment>
<name>X1LNR3_9ZZZZ</name>
<gene>
    <name evidence="2" type="ORF">S06H3_25365</name>
</gene>
<dbReference type="InterPro" id="IPR018391">
    <property type="entry name" value="PQQ_b-propeller_rpt"/>
</dbReference>
<dbReference type="PANTHER" id="PTHR34512">
    <property type="entry name" value="CELL SURFACE PROTEIN"/>
    <property type="match status" value="1"/>
</dbReference>
<dbReference type="InterPro" id="IPR011047">
    <property type="entry name" value="Quinoprotein_ADH-like_sf"/>
</dbReference>
<evidence type="ECO:0000259" key="1">
    <source>
        <dbReference type="Pfam" id="PF13360"/>
    </source>
</evidence>
<evidence type="ECO:0000313" key="2">
    <source>
        <dbReference type="EMBL" id="GAI20977.1"/>
    </source>
</evidence>
<dbReference type="InterPro" id="IPR015943">
    <property type="entry name" value="WD40/YVTN_repeat-like_dom_sf"/>
</dbReference>
<reference evidence="2" key="1">
    <citation type="journal article" date="2014" name="Front. Microbiol.">
        <title>High frequency of phylogenetically diverse reductive dehalogenase-homologous genes in deep subseafloor sedimentary metagenomes.</title>
        <authorList>
            <person name="Kawai M."/>
            <person name="Futagami T."/>
            <person name="Toyoda A."/>
            <person name="Takaki Y."/>
            <person name="Nishi S."/>
            <person name="Hori S."/>
            <person name="Arai W."/>
            <person name="Tsubouchi T."/>
            <person name="Morono Y."/>
            <person name="Uchiyama I."/>
            <person name="Ito T."/>
            <person name="Fujiyama A."/>
            <person name="Inagaki F."/>
            <person name="Takami H."/>
        </authorList>
    </citation>
    <scope>NUCLEOTIDE SEQUENCE</scope>
    <source>
        <strain evidence="2">Expedition CK06-06</strain>
    </source>
</reference>
<feature type="non-terminal residue" evidence="2">
    <location>
        <position position="207"/>
    </location>
</feature>
<dbReference type="AlphaFoldDB" id="X1LNR3"/>
<organism evidence="2">
    <name type="scientific">marine sediment metagenome</name>
    <dbReference type="NCBI Taxonomy" id="412755"/>
    <lineage>
        <taxon>unclassified sequences</taxon>
        <taxon>metagenomes</taxon>
        <taxon>ecological metagenomes</taxon>
    </lineage>
</organism>